<organism evidence="2 3">
    <name type="scientific">Thalassobaculum litoreum DSM 18839</name>
    <dbReference type="NCBI Taxonomy" id="1123362"/>
    <lineage>
        <taxon>Bacteria</taxon>
        <taxon>Pseudomonadati</taxon>
        <taxon>Pseudomonadota</taxon>
        <taxon>Alphaproteobacteria</taxon>
        <taxon>Rhodospirillales</taxon>
        <taxon>Thalassobaculaceae</taxon>
        <taxon>Thalassobaculum</taxon>
    </lineage>
</organism>
<protein>
    <submittedName>
        <fullName evidence="2">Pimeloyl-ACP methyl ester carboxylesterase</fullName>
    </submittedName>
</protein>
<dbReference type="RefSeq" id="WP_215906109.1">
    <property type="nucleotide sequence ID" value="NZ_FNBW01000008.1"/>
</dbReference>
<gene>
    <name evidence="2" type="ORF">SAMN05660686_02763</name>
</gene>
<feature type="domain" description="AB hydrolase-1" evidence="1">
    <location>
        <begin position="16"/>
        <end position="242"/>
    </location>
</feature>
<dbReference type="SUPFAM" id="SSF53474">
    <property type="entry name" value="alpha/beta-Hydrolases"/>
    <property type="match status" value="1"/>
</dbReference>
<keyword evidence="3" id="KW-1185">Reference proteome</keyword>
<comment type="caution">
    <text evidence="2">The sequence shown here is derived from an EMBL/GenBank/DDBJ whole genome shotgun (WGS) entry which is preliminary data.</text>
</comment>
<dbReference type="AlphaFoldDB" id="A0A8G2BK08"/>
<reference evidence="2 3" key="1">
    <citation type="submission" date="2016-10" db="EMBL/GenBank/DDBJ databases">
        <authorList>
            <person name="Varghese N."/>
            <person name="Submissions S."/>
        </authorList>
    </citation>
    <scope>NUCLEOTIDE SEQUENCE [LARGE SCALE GENOMIC DNA]</scope>
    <source>
        <strain evidence="2 3">DSM 18839</strain>
    </source>
</reference>
<dbReference type="Pfam" id="PF12697">
    <property type="entry name" value="Abhydrolase_6"/>
    <property type="match status" value="1"/>
</dbReference>
<evidence type="ECO:0000313" key="2">
    <source>
        <dbReference type="EMBL" id="SDF92943.1"/>
    </source>
</evidence>
<proteinExistence type="predicted"/>
<evidence type="ECO:0000259" key="1">
    <source>
        <dbReference type="Pfam" id="PF12697"/>
    </source>
</evidence>
<dbReference type="PANTHER" id="PTHR43194">
    <property type="entry name" value="HYDROLASE ALPHA/BETA FOLD FAMILY"/>
    <property type="match status" value="1"/>
</dbReference>
<dbReference type="InterPro" id="IPR000073">
    <property type="entry name" value="AB_hydrolase_1"/>
</dbReference>
<dbReference type="Gene3D" id="3.40.50.1820">
    <property type="entry name" value="alpha/beta hydrolase"/>
    <property type="match status" value="1"/>
</dbReference>
<evidence type="ECO:0000313" key="3">
    <source>
        <dbReference type="Proteomes" id="UP000198615"/>
    </source>
</evidence>
<dbReference type="InterPro" id="IPR050228">
    <property type="entry name" value="Carboxylesterase_BioH"/>
</dbReference>
<dbReference type="PANTHER" id="PTHR43194:SF2">
    <property type="entry name" value="PEROXISOMAL MEMBRANE PROTEIN LPX1"/>
    <property type="match status" value="1"/>
</dbReference>
<dbReference type="Proteomes" id="UP000198615">
    <property type="component" value="Unassembled WGS sequence"/>
</dbReference>
<accession>A0A8G2BK08</accession>
<name>A0A8G2BK08_9PROT</name>
<dbReference type="InterPro" id="IPR029058">
    <property type="entry name" value="AB_hydrolase_fold"/>
</dbReference>
<dbReference type="EMBL" id="FNBW01000008">
    <property type="protein sequence ID" value="SDF92943.1"/>
    <property type="molecule type" value="Genomic_DNA"/>
</dbReference>
<sequence>MSERPLARIDGPAPEIVFLHEGLGAATMWRGFPDALCAALGQGGILPDRRGHGTAPPFDDPVRGGHRLDYHEREAEALIALLERERIVRPILFGHSDGGTIALLAAALAPDRIAGCVTEAAHVFVEEVTLAGIRDAVTAYEAPDSRLKAALLRHHGAERADKVFYRWADAWLSPPFAAWNMEHRLPEVRCPVLAIQGLDDEYGTPAQVRAIVDQVAGRSEPLLIENSGHAPHLDSQDAVIDAVRTFAAAL</sequence>